<accession>A0A3S3NU80</accession>
<comment type="caution">
    <text evidence="1">The sequence shown here is derived from an EMBL/GenBank/DDBJ whole genome shotgun (WGS) entry which is preliminary data.</text>
</comment>
<evidence type="ECO:0000313" key="1">
    <source>
        <dbReference type="EMBL" id="RWR86652.1"/>
    </source>
</evidence>
<keyword evidence="2" id="KW-1185">Reference proteome</keyword>
<gene>
    <name evidence="1" type="ORF">CKAN_01556100</name>
</gene>
<evidence type="ECO:0000313" key="2">
    <source>
        <dbReference type="Proteomes" id="UP000283530"/>
    </source>
</evidence>
<organism evidence="1 2">
    <name type="scientific">Cinnamomum micranthum f. kanehirae</name>
    <dbReference type="NCBI Taxonomy" id="337451"/>
    <lineage>
        <taxon>Eukaryota</taxon>
        <taxon>Viridiplantae</taxon>
        <taxon>Streptophyta</taxon>
        <taxon>Embryophyta</taxon>
        <taxon>Tracheophyta</taxon>
        <taxon>Spermatophyta</taxon>
        <taxon>Magnoliopsida</taxon>
        <taxon>Magnoliidae</taxon>
        <taxon>Laurales</taxon>
        <taxon>Lauraceae</taxon>
        <taxon>Cinnamomum</taxon>
    </lineage>
</organism>
<name>A0A3S3NU80_9MAGN</name>
<sequence>MESTEEVKPSFVARFGKLFFHGRDAVELSVFDMRSPLVDYDRKTRESMGNKKYCDNGTALPRVSEEGLSCLGVFINHLKKHSAYSALMGKSLMLTWYMIRVQQHSWFLNLCIPENYLSHARGLDYNLGYCAQVRRHAFIELGRI</sequence>
<protein>
    <submittedName>
        <fullName evidence="1">Uncharacterized protein</fullName>
    </submittedName>
</protein>
<dbReference type="AlphaFoldDB" id="A0A3S3NU80"/>
<reference evidence="1 2" key="1">
    <citation type="journal article" date="2019" name="Nat. Plants">
        <title>Stout camphor tree genome fills gaps in understanding of flowering plant genome evolution.</title>
        <authorList>
            <person name="Chaw S.M."/>
            <person name="Liu Y.C."/>
            <person name="Wu Y.W."/>
            <person name="Wang H.Y."/>
            <person name="Lin C.I."/>
            <person name="Wu C.S."/>
            <person name="Ke H.M."/>
            <person name="Chang L.Y."/>
            <person name="Hsu C.Y."/>
            <person name="Yang H.T."/>
            <person name="Sudianto E."/>
            <person name="Hsu M.H."/>
            <person name="Wu K.P."/>
            <person name="Wang L.N."/>
            <person name="Leebens-Mack J.H."/>
            <person name="Tsai I.J."/>
        </authorList>
    </citation>
    <scope>NUCLEOTIDE SEQUENCE [LARGE SCALE GENOMIC DNA]</scope>
    <source>
        <strain evidence="2">cv. Chaw 1501</strain>
        <tissue evidence="1">Young leaves</tissue>
    </source>
</reference>
<dbReference type="Proteomes" id="UP000283530">
    <property type="component" value="Unassembled WGS sequence"/>
</dbReference>
<proteinExistence type="predicted"/>
<dbReference type="EMBL" id="QPKB01000006">
    <property type="protein sequence ID" value="RWR86652.1"/>
    <property type="molecule type" value="Genomic_DNA"/>
</dbReference>
<dbReference type="OrthoDB" id="10471252at2759"/>